<evidence type="ECO:0000259" key="3">
    <source>
        <dbReference type="PROSITE" id="PS50043"/>
    </source>
</evidence>
<dbReference type="Pfam" id="PF00196">
    <property type="entry name" value="GerE"/>
    <property type="match status" value="1"/>
</dbReference>
<reference evidence="4" key="1">
    <citation type="submission" date="2021-01" db="EMBL/GenBank/DDBJ databases">
        <title>Whole genome shotgun sequence of Actinoplanes rishiriensis NBRC 108556.</title>
        <authorList>
            <person name="Komaki H."/>
            <person name="Tamura T."/>
        </authorList>
    </citation>
    <scope>NUCLEOTIDE SEQUENCE</scope>
    <source>
        <strain evidence="4">NBRC 108556</strain>
    </source>
</reference>
<dbReference type="PRINTS" id="PR00038">
    <property type="entry name" value="HTHLUXR"/>
</dbReference>
<dbReference type="Gene3D" id="1.10.10.10">
    <property type="entry name" value="Winged helix-like DNA-binding domain superfamily/Winged helix DNA-binding domain"/>
    <property type="match status" value="1"/>
</dbReference>
<dbReference type="AlphaFoldDB" id="A0A919K561"/>
<dbReference type="InterPro" id="IPR027417">
    <property type="entry name" value="P-loop_NTPase"/>
</dbReference>
<keyword evidence="5" id="KW-1185">Reference proteome</keyword>
<dbReference type="CDD" id="cd06170">
    <property type="entry name" value="LuxR_C_like"/>
    <property type="match status" value="1"/>
</dbReference>
<dbReference type="SMART" id="SM00421">
    <property type="entry name" value="HTH_LUXR"/>
    <property type="match status" value="1"/>
</dbReference>
<comment type="caution">
    <text evidence="4">The sequence shown here is derived from an EMBL/GenBank/DDBJ whole genome shotgun (WGS) entry which is preliminary data.</text>
</comment>
<evidence type="ECO:0000256" key="2">
    <source>
        <dbReference type="ARBA" id="ARBA00022840"/>
    </source>
</evidence>
<dbReference type="GO" id="GO:0005737">
    <property type="term" value="C:cytoplasm"/>
    <property type="evidence" value="ECO:0007669"/>
    <property type="project" value="TreeGrafter"/>
</dbReference>
<dbReference type="PROSITE" id="PS00622">
    <property type="entry name" value="HTH_LUXR_1"/>
    <property type="match status" value="1"/>
</dbReference>
<dbReference type="EMBL" id="BOMV01000096">
    <property type="protein sequence ID" value="GIF01011.1"/>
    <property type="molecule type" value="Genomic_DNA"/>
</dbReference>
<dbReference type="Gene3D" id="1.25.40.10">
    <property type="entry name" value="Tetratricopeptide repeat domain"/>
    <property type="match status" value="1"/>
</dbReference>
<name>A0A919K561_9ACTN</name>
<dbReference type="InterPro" id="IPR000792">
    <property type="entry name" value="Tscrpt_reg_LuxR_C"/>
</dbReference>
<evidence type="ECO:0000313" key="4">
    <source>
        <dbReference type="EMBL" id="GIF01011.1"/>
    </source>
</evidence>
<dbReference type="RefSeq" id="WP_203789373.1">
    <property type="nucleotide sequence ID" value="NZ_BOMV01000096.1"/>
</dbReference>
<gene>
    <name evidence="4" type="ORF">Ari01nite_84750</name>
</gene>
<dbReference type="InterPro" id="IPR036388">
    <property type="entry name" value="WH-like_DNA-bd_sf"/>
</dbReference>
<feature type="domain" description="HTH luxR-type" evidence="3">
    <location>
        <begin position="784"/>
        <end position="849"/>
    </location>
</feature>
<dbReference type="GO" id="GO:0004016">
    <property type="term" value="F:adenylate cyclase activity"/>
    <property type="evidence" value="ECO:0007669"/>
    <property type="project" value="TreeGrafter"/>
</dbReference>
<dbReference type="PROSITE" id="PS50043">
    <property type="entry name" value="HTH_LUXR_2"/>
    <property type="match status" value="1"/>
</dbReference>
<dbReference type="GO" id="GO:0006355">
    <property type="term" value="P:regulation of DNA-templated transcription"/>
    <property type="evidence" value="ECO:0007669"/>
    <property type="project" value="InterPro"/>
</dbReference>
<dbReference type="SUPFAM" id="SSF52540">
    <property type="entry name" value="P-loop containing nucleoside triphosphate hydrolases"/>
    <property type="match status" value="1"/>
</dbReference>
<dbReference type="InterPro" id="IPR016032">
    <property type="entry name" value="Sig_transdc_resp-reg_C-effctor"/>
</dbReference>
<dbReference type="InterPro" id="IPR011990">
    <property type="entry name" value="TPR-like_helical_dom_sf"/>
</dbReference>
<organism evidence="4 5">
    <name type="scientific">Paractinoplanes rishiriensis</name>
    <dbReference type="NCBI Taxonomy" id="1050105"/>
    <lineage>
        <taxon>Bacteria</taxon>
        <taxon>Bacillati</taxon>
        <taxon>Actinomycetota</taxon>
        <taxon>Actinomycetes</taxon>
        <taxon>Micromonosporales</taxon>
        <taxon>Micromonosporaceae</taxon>
        <taxon>Paractinoplanes</taxon>
    </lineage>
</organism>
<dbReference type="PANTHER" id="PTHR16305:SF35">
    <property type="entry name" value="TRANSCRIPTIONAL ACTIVATOR DOMAIN"/>
    <property type="match status" value="1"/>
</dbReference>
<dbReference type="Proteomes" id="UP000636960">
    <property type="component" value="Unassembled WGS sequence"/>
</dbReference>
<dbReference type="GO" id="GO:0003677">
    <property type="term" value="F:DNA binding"/>
    <property type="evidence" value="ECO:0007669"/>
    <property type="project" value="InterPro"/>
</dbReference>
<dbReference type="PANTHER" id="PTHR16305">
    <property type="entry name" value="TESTICULAR SOLUBLE ADENYLYL CYCLASE"/>
    <property type="match status" value="1"/>
</dbReference>
<keyword evidence="1" id="KW-0547">Nucleotide-binding</keyword>
<accession>A0A919K561</accession>
<dbReference type="GO" id="GO:0005524">
    <property type="term" value="F:ATP binding"/>
    <property type="evidence" value="ECO:0007669"/>
    <property type="project" value="UniProtKB-KW"/>
</dbReference>
<keyword evidence="2" id="KW-0067">ATP-binding</keyword>
<protein>
    <submittedName>
        <fullName evidence="4">LuxR family transcriptional regulator</fullName>
    </submittedName>
</protein>
<dbReference type="SUPFAM" id="SSF46894">
    <property type="entry name" value="C-terminal effector domain of the bipartite response regulators"/>
    <property type="match status" value="1"/>
</dbReference>
<proteinExistence type="predicted"/>
<sequence>MRNVVVGRAGELSRYERGLERLRAGHGGVVAFRGEPGIGKTRLLAAFAGAGTETLYPATLVDALAEARRVSGVAICLDDLHRLPPSSAPLLGELILLAAGRPLLLVLAYRPRQVDAAIGAVLGRAEASAALSPVHLPALDLAATRELLADLPDIGRIHAEGGGNPLYMKLLAGSAAEAAGGLVAEIAALGGAELRTAQAAAALGGQCTLDLLIEVSADDPDEAVRAVDALLTADVLRLDDGERLAFRHRVVADVVYRYMATAERWTRHRRIDEVLARRGAPAPQRARHIAAAGLRRPEHAEVLLTAAAGSLDADPVSTLRWAGAAGALMTAGDPRRGAADTLVARSRLLIGDVAGTRDSLLSAFAHAPSGAAAVYAGRALTLLGQYDEAGAILRDGLAGVADDPDSAALLSDLASLLSDDMDFASATRHATTATGIARRHGDRLREAAALAEHAWARGRSGDLDSARLVVGDAATLVDAMSDAALVRDLRCLYRVGLTEILAEQVVDAHRHLARGVRLCRRTGQAHLLAPLLAALGDAQLRFGQMAAAVRTLDEAVFQAGRDELVPYLCMAAVTRGMARFWLGEDDAAVLADAEAVETRCADARWSWAVLSRNLAGQLTALAGDPKQGSRILLQVGGGPQLHRLMPLGRVRTWESLTMAALALGDAASADRYAGLAAQHPTVGSSATRRGVAGRALIRTQGRSAHHAELALAAQSTLAAFAGAHHWLDLAGTELVAGEAFLAAQRPDLAAEHLDRAADHAVVLGSGRLTRLVTAAQQRLRLPSVPPWAVLLTQREREVAELAATGLTSAQIARRLFLSVRTVDTHLGRAYRKLGVSSRAALAMLAADPRPR</sequence>
<dbReference type="SUPFAM" id="SSF48452">
    <property type="entry name" value="TPR-like"/>
    <property type="match status" value="1"/>
</dbReference>
<evidence type="ECO:0000313" key="5">
    <source>
        <dbReference type="Proteomes" id="UP000636960"/>
    </source>
</evidence>
<evidence type="ECO:0000256" key="1">
    <source>
        <dbReference type="ARBA" id="ARBA00022741"/>
    </source>
</evidence>